<comment type="caution">
    <text evidence="1">The sequence shown here is derived from an EMBL/GenBank/DDBJ whole genome shotgun (WGS) entry which is preliminary data.</text>
</comment>
<accession>A0A8J3WJX7</accession>
<protein>
    <submittedName>
        <fullName evidence="1">Uncharacterized protein</fullName>
    </submittedName>
</protein>
<dbReference type="EMBL" id="BOOJ01000023">
    <property type="protein sequence ID" value="GIH92000.1"/>
    <property type="molecule type" value="Genomic_DNA"/>
</dbReference>
<reference evidence="1 2" key="1">
    <citation type="submission" date="2021-01" db="EMBL/GenBank/DDBJ databases">
        <title>Whole genome shotgun sequence of Planobispora siamensis NBRC 107568.</title>
        <authorList>
            <person name="Komaki H."/>
            <person name="Tamura T."/>
        </authorList>
    </citation>
    <scope>NUCLEOTIDE SEQUENCE [LARGE SCALE GENOMIC DNA]</scope>
    <source>
        <strain evidence="1 2">NBRC 107568</strain>
    </source>
</reference>
<dbReference type="Proteomes" id="UP000619788">
    <property type="component" value="Unassembled WGS sequence"/>
</dbReference>
<gene>
    <name evidence="1" type="ORF">Psi01_26300</name>
</gene>
<name>A0A8J3WJX7_9ACTN</name>
<sequence>MAVGRHHSRHVGLLQAEHERIDWRGEQARAARVRIREHTCDCKATFYELCQAGGLMFIRRTHRGPAGVVVHESPWIPAKEAQELWLRLLSGSAR</sequence>
<keyword evidence="2" id="KW-1185">Reference proteome</keyword>
<proteinExistence type="predicted"/>
<evidence type="ECO:0000313" key="2">
    <source>
        <dbReference type="Proteomes" id="UP000619788"/>
    </source>
</evidence>
<organism evidence="1 2">
    <name type="scientific">Planobispora siamensis</name>
    <dbReference type="NCBI Taxonomy" id="936338"/>
    <lineage>
        <taxon>Bacteria</taxon>
        <taxon>Bacillati</taxon>
        <taxon>Actinomycetota</taxon>
        <taxon>Actinomycetes</taxon>
        <taxon>Streptosporangiales</taxon>
        <taxon>Streptosporangiaceae</taxon>
        <taxon>Planobispora</taxon>
    </lineage>
</organism>
<evidence type="ECO:0000313" key="1">
    <source>
        <dbReference type="EMBL" id="GIH92000.1"/>
    </source>
</evidence>
<dbReference type="AlphaFoldDB" id="A0A8J3WJX7"/>